<reference evidence="1" key="1">
    <citation type="submission" date="2023-04" db="EMBL/GenBank/DDBJ databases">
        <title>Draft Genome sequencing of Naganishia species isolated from polar environments using Oxford Nanopore Technology.</title>
        <authorList>
            <person name="Leo P."/>
            <person name="Venkateswaran K."/>
        </authorList>
    </citation>
    <scope>NUCLEOTIDE SEQUENCE</scope>
    <source>
        <strain evidence="1">MNA-CCFEE 5261</strain>
    </source>
</reference>
<evidence type="ECO:0000313" key="1">
    <source>
        <dbReference type="EMBL" id="KAJ9098863.1"/>
    </source>
</evidence>
<gene>
    <name evidence="1" type="ORF">QFC19_006201</name>
</gene>
<evidence type="ECO:0000313" key="2">
    <source>
        <dbReference type="Proteomes" id="UP001241377"/>
    </source>
</evidence>
<organism evidence="1 2">
    <name type="scientific">Naganishia cerealis</name>
    <dbReference type="NCBI Taxonomy" id="610337"/>
    <lineage>
        <taxon>Eukaryota</taxon>
        <taxon>Fungi</taxon>
        <taxon>Dikarya</taxon>
        <taxon>Basidiomycota</taxon>
        <taxon>Agaricomycotina</taxon>
        <taxon>Tremellomycetes</taxon>
        <taxon>Filobasidiales</taxon>
        <taxon>Filobasidiaceae</taxon>
        <taxon>Naganishia</taxon>
    </lineage>
</organism>
<sequence length="1113" mass="123004">MSLAEYMFDHNANAEDDQDILDEFLDQRVYDSMAPNTPVQGVVKSEDLSHLFPMQDDSLSQGAIPKNGTVAHFFTSPDDTSMPLSDPVDPTRDSEYLYVDPDVYRNKEDNTFTSSFDGQIKRLSPQDDPNSLIQEQPTRNGQAGSYLTSYDSLRDEVSKLKFGNPEMNPCPPSVNVLDPSYLDFSPATMAALPFKLDIAPLPSCSRVETQIKINLAVSPPPPQGLLHIPQDLISKNKFCLIEPLSTLSPKIKENLLYLDTYVLTSDLRKSCNICPRCIKREEKRASRRKSGNESETSTLNIDKNAPGVVKTNPRSWSDPGMMKKALIFNCKEIVSFPRPTGLSNDTKSLELSARIICYCRHHKDTEGFRLLFVLKNSNDEVVAKQLSTSIMIMDRKKNTLTASAPRSLDNSVAPSLAGSSTNLHAQASHHNVNSEHSLDLINDTLHPLSPNSVDESSEPTNTDTDGRGLKRKKLSIDDSLNTTTNPMFNDSMNGFSPVSNSDTNTNSSAINFMTKPAPYLGSQRNLLHQDIPTIQRIIPAQGPIRGGIEVTLLGFNFRPNLQVKFGANQALATHCWSETTIVTYLPPATLPGQVLVSFEGVDSTPFMANTQLQVFTYTDDTDRQLIELALQIVGLKMNGKLEDAKNIAKRIVGTDNKTKSESPMNNNAAAPSHAAVTEILGKDWFDSAQKAAQALTKSDLSFEEMLVTLLSLVDLPNCPIVIPNWQLCNKQGQALLHLASMKNYSSLIKFLIAHGCKVDIQDNQGLTPLFFASLGGHRELIKTFVQCKCNWNMKLSNDKHIKDYCDINILDLFDELQNSSDYGDVVDCDAINREANISKSMSIDSLNSMYSVSVGRHVSKMVMDNSVDHNELHGPAKDSFGVEDSTSEFADSEFESDDDDSDYINDNESDYGDRSSISEEDAQSLTSDSTISGTVPLSPTGLWQKVKNVFNNDDLDTQLPSYDDLFPFGPSSSSKPKAEVERALNADNGSEGSSSQLSKTADEPVTIDETNEDGGLSSDSSDDIVAFINHPRKNVENDKMLLFFWVPMLIGILALFFSVSVMGYKFEFIESIKTNIRSVIGDAMVGKERISRVFKSNNGDLVLEATRRMINEI</sequence>
<proteinExistence type="predicted"/>
<name>A0ACC2VI98_9TREE</name>
<dbReference type="EMBL" id="JASBWR010000073">
    <property type="protein sequence ID" value="KAJ9098863.1"/>
    <property type="molecule type" value="Genomic_DNA"/>
</dbReference>
<accession>A0ACC2VI98</accession>
<comment type="caution">
    <text evidence="1">The sequence shown here is derived from an EMBL/GenBank/DDBJ whole genome shotgun (WGS) entry which is preliminary data.</text>
</comment>
<dbReference type="Proteomes" id="UP001241377">
    <property type="component" value="Unassembled WGS sequence"/>
</dbReference>
<protein>
    <submittedName>
        <fullName evidence="1">Uncharacterized protein</fullName>
    </submittedName>
</protein>
<keyword evidence="2" id="KW-1185">Reference proteome</keyword>